<dbReference type="Proteomes" id="UP000184518">
    <property type="component" value="Unassembled WGS sequence"/>
</dbReference>
<dbReference type="OrthoDB" id="181472at2"/>
<dbReference type="AlphaFoldDB" id="A0A1M5E8R5"/>
<dbReference type="InterPro" id="IPR008313">
    <property type="entry name" value="GH125"/>
</dbReference>
<dbReference type="PANTHER" id="PTHR31047">
    <property type="entry name" value="MEIOTICALLY UP-REGULATED GENE 157 PROTEIN"/>
    <property type="match status" value="1"/>
</dbReference>
<dbReference type="GO" id="GO:0005975">
    <property type="term" value="P:carbohydrate metabolic process"/>
    <property type="evidence" value="ECO:0007669"/>
    <property type="project" value="InterPro"/>
</dbReference>
<dbReference type="PIRSF" id="PIRSF028846">
    <property type="entry name" value="UCP028846"/>
    <property type="match status" value="1"/>
</dbReference>
<evidence type="ECO:0000313" key="2">
    <source>
        <dbReference type="Proteomes" id="UP000184518"/>
    </source>
</evidence>
<evidence type="ECO:0008006" key="3">
    <source>
        <dbReference type="Google" id="ProtNLM"/>
    </source>
</evidence>
<dbReference type="Pfam" id="PF06824">
    <property type="entry name" value="Glyco_hydro_125"/>
    <property type="match status" value="1"/>
</dbReference>
<keyword evidence="2" id="KW-1185">Reference proteome</keyword>
<dbReference type="EMBL" id="FQUT01000006">
    <property type="protein sequence ID" value="SHF75638.1"/>
    <property type="molecule type" value="Genomic_DNA"/>
</dbReference>
<protein>
    <recommendedName>
        <fullName evidence="3">Meiotically up-regulated gene 157 (Mug157) protein</fullName>
    </recommendedName>
</protein>
<dbReference type="InterPro" id="IPR012341">
    <property type="entry name" value="6hp_glycosidase-like_sf"/>
</dbReference>
<dbReference type="SMART" id="SM01149">
    <property type="entry name" value="DUF1237"/>
    <property type="match status" value="1"/>
</dbReference>
<gene>
    <name evidence="1" type="ORF">SAMN05443633_106140</name>
</gene>
<dbReference type="Gene3D" id="1.50.10.10">
    <property type="match status" value="1"/>
</dbReference>
<dbReference type="PANTHER" id="PTHR31047:SF0">
    <property type="entry name" value="MEIOTICALLY UP-REGULATED GENE 157 PROTEIN"/>
    <property type="match status" value="1"/>
</dbReference>
<organism evidence="1 2">
    <name type="scientific">Chryseobacterium arachidis</name>
    <dbReference type="NCBI Taxonomy" id="1416778"/>
    <lineage>
        <taxon>Bacteria</taxon>
        <taxon>Pseudomonadati</taxon>
        <taxon>Bacteroidota</taxon>
        <taxon>Flavobacteriia</taxon>
        <taxon>Flavobacteriales</taxon>
        <taxon>Weeksellaceae</taxon>
        <taxon>Chryseobacterium group</taxon>
        <taxon>Chryseobacterium</taxon>
    </lineage>
</organism>
<proteinExistence type="predicted"/>
<dbReference type="STRING" id="1416778.SAMN05443633_106140"/>
<dbReference type="InterPro" id="IPR008928">
    <property type="entry name" value="6-hairpin_glycosidase_sf"/>
</dbReference>
<dbReference type="SUPFAM" id="SSF48208">
    <property type="entry name" value="Six-hairpin glycosidases"/>
    <property type="match status" value="1"/>
</dbReference>
<sequence length="476" mass="54404">MINRRNFIKKSSLGMGFFALPTSARFLFEKDFISKRPKLNERKFTSVAVENTIKTIKKSIADSELAWMFENCFPNTLDTTVKFYQKNDKPFTYVITGDIDAMWLRDSSAQVYPYLSLANEDEKLKNLLKGVINKQVECVLLDPYANAFFDDASKISEWKDDVTEMKPGIHERKWEIDSLCYVMRLSYNYWKITGDSSVFDADWKKAMLLIVQTFKKQQRKDSKGAYRFQRSNGNPLDTQFGGGYGNPTKKVGLIHSMFRPSDDATFYPFLISSNMFAVVSLKETAEIFSKVLKDENASIQFKDLAKEVDDAIQKYAILDHPTAGKIYALEIDGFGNALFMDDANVPNLLSIPYLGYASKDDEIYKNTRKFSLSKANPWFSEGKFAQGIGGPHIGEHKIWPLGLIMQALTTDNNEEIISCLKMLKATHAGTGFIHESFDVDNPKDFTRSWFAWANTLFGELILHLHKTKPEILKQKF</sequence>
<name>A0A1M5E8R5_9FLAO</name>
<reference evidence="2" key="1">
    <citation type="submission" date="2016-11" db="EMBL/GenBank/DDBJ databases">
        <authorList>
            <person name="Varghese N."/>
            <person name="Submissions S."/>
        </authorList>
    </citation>
    <scope>NUCLEOTIDE SEQUENCE [LARGE SCALE GENOMIC DNA]</scope>
    <source>
        <strain evidence="2">DSM 27619</strain>
    </source>
</reference>
<evidence type="ECO:0000313" key="1">
    <source>
        <dbReference type="EMBL" id="SHF75638.1"/>
    </source>
</evidence>
<accession>A0A1M5E8R5</accession>